<evidence type="ECO:0000259" key="7">
    <source>
        <dbReference type="PROSITE" id="PS50156"/>
    </source>
</evidence>
<organism evidence="8 9">
    <name type="scientific">Verrucomicrobia subdivision 6 bacterium BACL9 MAG-120820-bin42</name>
    <dbReference type="NCBI Taxonomy" id="1655634"/>
    <lineage>
        <taxon>Bacteria</taxon>
        <taxon>Pseudomonadati</taxon>
        <taxon>Verrucomicrobiota</taxon>
        <taxon>Verrucomicrobiia</taxon>
        <taxon>Verrucomicrobiales</taxon>
        <taxon>Verrucomicrobia subdivision 6</taxon>
    </lineage>
</organism>
<name>A0A0R2XAF9_9BACT</name>
<evidence type="ECO:0000256" key="5">
    <source>
        <dbReference type="ARBA" id="ARBA00023136"/>
    </source>
</evidence>
<dbReference type="AlphaFoldDB" id="A0A0R2XAF9"/>
<dbReference type="Gene3D" id="1.20.1640.10">
    <property type="entry name" value="Multidrug efflux transporter AcrB transmembrane domain"/>
    <property type="match status" value="2"/>
</dbReference>
<feature type="transmembrane region" description="Helical" evidence="6">
    <location>
        <begin position="286"/>
        <end position="307"/>
    </location>
</feature>
<evidence type="ECO:0000256" key="6">
    <source>
        <dbReference type="SAM" id="Phobius"/>
    </source>
</evidence>
<evidence type="ECO:0000313" key="9">
    <source>
        <dbReference type="Proteomes" id="UP000051557"/>
    </source>
</evidence>
<dbReference type="InterPro" id="IPR004869">
    <property type="entry name" value="MMPL_dom"/>
</dbReference>
<evidence type="ECO:0000256" key="2">
    <source>
        <dbReference type="ARBA" id="ARBA00022475"/>
    </source>
</evidence>
<keyword evidence="4 6" id="KW-1133">Transmembrane helix</keyword>
<evidence type="ECO:0000313" key="8">
    <source>
        <dbReference type="EMBL" id="KRP33049.1"/>
    </source>
</evidence>
<sequence length="879" mass="96865">MCGGVTAARLVIRNNTLDLIRKDSPVFQKYLAYMEEFDVRDEIVVVLKSDRLKDSRDAANALAVKLNQEKGLDRVYYRHDFSPMSDRLLLLADEERLIGIRRQMEELATLVKGNKQALNLNGILGEASAKFNDPYLRKSSNWQEFIPFIEEFVRNLKRLAKDLETPANAIEKKGLGELSEFEADLLKNEYLSLGEDGRTILMLLRPTKEEQKSATPFTGVIQRVRKVVQETQVEFPKVAIGVTGEPVLLDDELRQSESDMKIATLITLTLITIMFFFAYGEISRPLLALVALLASVVVTLGITSVTIGHLNIISQAFIVMLLGLGIDFGIQILGRYEEEMGRGKSSADSVEITLTTTGKALLTGGGTTAAAFYAMCFNDFTGLTELGWIAGSGVVMALVASLSILPALLLWRDRNGAKISLGKLRLDRGAMWDRKLTSHPYLVLAVAAGITLIAWKQCQKVSFDHNLLHLQNPKMESVRLTRELLNMGDGSLIYGVIMADSVEQADDLAIQLRALPTVSKVRTLGDLVPRDQKKRMEEVSRIARVSGEITLGSGGESSVDVPKAKKDLEFLLESSQEGAKQAKQYLGLSGRARQAVATFEKLIPPLERAVAALDKLSLEEAKQRLARHQVKLVGSITQNLGWLKTQRGDRPLTVDDLPAELRQRYLSSHGKVLLEVVPAVDVWERKPNEEFVAEMQKIAPGATGTPVMNLEYIDLLMKSYIQASFYAAGVILLLIFLLFRNLKDLVLTLLPLGLGVLWLFGALGLFHIQLDPANIVTMPMILGIGVAYGVYVMDRYREEGGVRIFASSTGKAVVLSALTTLFGFGSMLFGQYRGLVSLGMVMSLGVIFNLISALVVLPQILALQDKRGGEEEEDPGPAD</sequence>
<feature type="transmembrane region" description="Helical" evidence="6">
    <location>
        <begin position="835"/>
        <end position="857"/>
    </location>
</feature>
<feature type="transmembrane region" description="Helical" evidence="6">
    <location>
        <begin position="262"/>
        <end position="279"/>
    </location>
</feature>
<protein>
    <recommendedName>
        <fullName evidence="7">SSD domain-containing protein</fullName>
    </recommendedName>
</protein>
<feature type="transmembrane region" description="Helical" evidence="6">
    <location>
        <begin position="438"/>
        <end position="455"/>
    </location>
</feature>
<dbReference type="EMBL" id="LIDM01000033">
    <property type="protein sequence ID" value="KRP33049.1"/>
    <property type="molecule type" value="Genomic_DNA"/>
</dbReference>
<feature type="transmembrane region" description="Helical" evidence="6">
    <location>
        <begin position="720"/>
        <end position="739"/>
    </location>
</feature>
<evidence type="ECO:0000256" key="1">
    <source>
        <dbReference type="ARBA" id="ARBA00004651"/>
    </source>
</evidence>
<reference evidence="8 9" key="1">
    <citation type="submission" date="2015-10" db="EMBL/GenBank/DDBJ databases">
        <title>Metagenome-Assembled Genomes uncover a global brackish microbiome.</title>
        <authorList>
            <person name="Hugerth L.W."/>
            <person name="Larsson J."/>
            <person name="Alneberg J."/>
            <person name="Lindh M.V."/>
            <person name="Legrand C."/>
            <person name="Pinhassi J."/>
            <person name="Andersson A.F."/>
        </authorList>
    </citation>
    <scope>NUCLEOTIDE SEQUENCE [LARGE SCALE GENOMIC DNA]</scope>
    <source>
        <strain evidence="8">BACL9 MAG-120820-bin42</strain>
    </source>
</reference>
<feature type="transmembrane region" description="Helical" evidence="6">
    <location>
        <begin position="746"/>
        <end position="766"/>
    </location>
</feature>
<feature type="transmembrane region" description="Helical" evidence="6">
    <location>
        <begin position="772"/>
        <end position="791"/>
    </location>
</feature>
<keyword evidence="3 6" id="KW-0812">Transmembrane</keyword>
<evidence type="ECO:0000256" key="3">
    <source>
        <dbReference type="ARBA" id="ARBA00022692"/>
    </source>
</evidence>
<comment type="subcellular location">
    <subcellularLocation>
        <location evidence="1">Cell membrane</location>
        <topology evidence="1">Multi-pass membrane protein</topology>
    </subcellularLocation>
</comment>
<dbReference type="InterPro" id="IPR050545">
    <property type="entry name" value="Mycobact_MmpL"/>
</dbReference>
<feature type="transmembrane region" description="Helical" evidence="6">
    <location>
        <begin position="386"/>
        <end position="411"/>
    </location>
</feature>
<comment type="caution">
    <text evidence="8">The sequence shown here is derived from an EMBL/GenBank/DDBJ whole genome shotgun (WGS) entry which is preliminary data.</text>
</comment>
<dbReference type="PANTHER" id="PTHR33406:SF13">
    <property type="entry name" value="MEMBRANE PROTEIN YDFJ"/>
    <property type="match status" value="1"/>
</dbReference>
<keyword evidence="5 6" id="KW-0472">Membrane</keyword>
<feature type="transmembrane region" description="Helical" evidence="6">
    <location>
        <begin position="354"/>
        <end position="374"/>
    </location>
</feature>
<feature type="transmembrane region" description="Helical" evidence="6">
    <location>
        <begin position="313"/>
        <end position="333"/>
    </location>
</feature>
<gene>
    <name evidence="8" type="ORF">ABS32_01535</name>
</gene>
<dbReference type="Pfam" id="PF03176">
    <property type="entry name" value="MMPL"/>
    <property type="match status" value="2"/>
</dbReference>
<feature type="domain" description="SSD" evidence="7">
    <location>
        <begin position="286"/>
        <end position="411"/>
    </location>
</feature>
<dbReference type="InterPro" id="IPR000731">
    <property type="entry name" value="SSD"/>
</dbReference>
<evidence type="ECO:0000256" key="4">
    <source>
        <dbReference type="ARBA" id="ARBA00022989"/>
    </source>
</evidence>
<dbReference type="PROSITE" id="PS50156">
    <property type="entry name" value="SSD"/>
    <property type="match status" value="1"/>
</dbReference>
<proteinExistence type="predicted"/>
<feature type="transmembrane region" description="Helical" evidence="6">
    <location>
        <begin position="812"/>
        <end position="829"/>
    </location>
</feature>
<dbReference type="Proteomes" id="UP000051557">
    <property type="component" value="Unassembled WGS sequence"/>
</dbReference>
<keyword evidence="2" id="KW-1003">Cell membrane</keyword>
<accession>A0A0R2XAF9</accession>
<dbReference type="SUPFAM" id="SSF82866">
    <property type="entry name" value="Multidrug efflux transporter AcrB transmembrane domain"/>
    <property type="match status" value="2"/>
</dbReference>
<dbReference type="GO" id="GO:0005886">
    <property type="term" value="C:plasma membrane"/>
    <property type="evidence" value="ECO:0007669"/>
    <property type="project" value="UniProtKB-SubCell"/>
</dbReference>
<dbReference type="PANTHER" id="PTHR33406">
    <property type="entry name" value="MEMBRANE PROTEIN MJ1562-RELATED"/>
    <property type="match status" value="1"/>
</dbReference>